<comment type="similarity">
    <text evidence="1">Belongs to the TonB-dependent receptor family.</text>
</comment>
<evidence type="ECO:0000313" key="5">
    <source>
        <dbReference type="Proteomes" id="UP000183253"/>
    </source>
</evidence>
<dbReference type="InterPro" id="IPR023997">
    <property type="entry name" value="TonB-dep_OMP_SusC/RagA_CS"/>
</dbReference>
<dbReference type="GO" id="GO:0009279">
    <property type="term" value="C:cell outer membrane"/>
    <property type="evidence" value="ECO:0007669"/>
    <property type="project" value="UniProtKB-SubCell"/>
</dbReference>
<sequence>MNHFKLPCQQFCAGVVRWLAVGAWMIALCVPGSLFAQSHEITGKVLDENDMPVVGANIIVDGTTIGTNSGLDGSFKLTVSPPLHKTVSVMYLGYKTAKLELGSRTNFTVKLEPDRKVIDEVVVVAYGTQKKVSVTGSVASVGNTDLKRAPVSNFSTALSGRLPGLTVTQTSGQPGAEKVNMKLRGVSTTGDSSPLILIDGVPRDDLSSLDANEVENVTILKDAAATGVFGVRGANGVIYVTTRRGNVGKAAVTITADYGFQQILWRGAMKMDSWDYAALLNERAANEGKSPVYNDWQIEQFRSGANPTFFPNRDPYDEYTQMGSQWKINANVSGGTDRLQYFMNASYIDQGSVFKFLPESTRGYDPSFWLKRVSVRANIDYKITDDLKFSLNVSSYLNKVNRIVWGDGLGGEGDINFDDAGSTYILGGLNRVPPTAPGPALPAGATDKNGNPLPEGGWVQDGSGYQLYPRMNQGGYIRQMKTTVNTSASLDWDMKRLVKGLKFRAMFSYDLYASGFTKGIQAYNRYGFYQAKSADEESYWTWDHTDVAFDGIHADTEGLSFPGGGRGQSSYYKFNTQLSLNYDQLFNEKHDVHVMVLGQLDNSVSNSPASLYLPYNMLYMSARATYTYDNRYTAEVNVGINGSEQFSKENRWGIFPAVSVGWTVSEEKFFKDNIDRKWIDFLKIRASYGIVGNDRLGESRFLYLDDVRVTYNQGYVNNGTVIPSLGRGNYVATSLLGNLNLKWEKARQQNYGLDINFLNGFSFNFDYFREMRDDILVARSTVPLVQGLPSSVLPRVNMGKVENHGYEMVLGWQKALGKDWFITMSGNYNFARNKVLEADEVRLQTGRGGYLYPYRQTGFPIGQTWVLQVDYKDGAGNGYINTEEDLAKYKSMYEQGGFVNAFLGQWKFVDQNGDGLIDNKDQIPYGYPSGTPEITYGASMSLSWKNLDFSMQWQGVGHKQGVYVLGMFGNGHLTGEWETHAWTKERFERGEKITYQALRSGYTLAGNGVNDRNDYVVSDMSYVRLKNLEIGYSLPQKWIKKMGIGGIRLAVSGQNLWSTNNMKAQSIDPEQDNENQYPLTRNISFSVQLKL</sequence>
<comment type="subcellular location">
    <subcellularLocation>
        <location evidence="1">Cell outer membrane</location>
        <topology evidence="1">Multi-pass membrane protein</topology>
    </subcellularLocation>
</comment>
<keyword evidence="1" id="KW-1134">Transmembrane beta strand</keyword>
<dbReference type="RefSeq" id="WP_231290883.1">
    <property type="nucleotide sequence ID" value="NZ_CAEG01000012.1"/>
</dbReference>
<dbReference type="Pfam" id="PF07715">
    <property type="entry name" value="Plug"/>
    <property type="match status" value="1"/>
</dbReference>
<dbReference type="InterPro" id="IPR012910">
    <property type="entry name" value="Plug_dom"/>
</dbReference>
<keyword evidence="1" id="KW-0472">Membrane</keyword>
<dbReference type="AlphaFoldDB" id="A0A1H3Z793"/>
<dbReference type="NCBIfam" id="TIGR04057">
    <property type="entry name" value="SusC_RagA_signa"/>
    <property type="match status" value="1"/>
</dbReference>
<dbReference type="Gene3D" id="2.60.40.1120">
    <property type="entry name" value="Carboxypeptidase-like, regulatory domain"/>
    <property type="match status" value="1"/>
</dbReference>
<feature type="region of interest" description="Disordered" evidence="2">
    <location>
        <begin position="436"/>
        <end position="456"/>
    </location>
</feature>
<dbReference type="Gene3D" id="2.170.130.10">
    <property type="entry name" value="TonB-dependent receptor, plug domain"/>
    <property type="match status" value="1"/>
</dbReference>
<keyword evidence="5" id="KW-1185">Reference proteome</keyword>
<evidence type="ECO:0000313" key="4">
    <source>
        <dbReference type="EMBL" id="SEA19244.1"/>
    </source>
</evidence>
<reference evidence="4 5" key="1">
    <citation type="submission" date="2016-10" db="EMBL/GenBank/DDBJ databases">
        <authorList>
            <person name="de Groot N.N."/>
        </authorList>
    </citation>
    <scope>NUCLEOTIDE SEQUENCE [LARGE SCALE GENOMIC DNA]</scope>
    <source>
        <strain evidence="4 5">DSM 25383</strain>
    </source>
</reference>
<dbReference type="SUPFAM" id="SSF56935">
    <property type="entry name" value="Porins"/>
    <property type="match status" value="1"/>
</dbReference>
<evidence type="ECO:0000256" key="1">
    <source>
        <dbReference type="PROSITE-ProRule" id="PRU01360"/>
    </source>
</evidence>
<dbReference type="NCBIfam" id="TIGR04056">
    <property type="entry name" value="OMP_RagA_SusC"/>
    <property type="match status" value="1"/>
</dbReference>
<dbReference type="InterPro" id="IPR023996">
    <property type="entry name" value="TonB-dep_OMP_SusC/RagA"/>
</dbReference>
<dbReference type="PROSITE" id="PS52016">
    <property type="entry name" value="TONB_DEPENDENT_REC_3"/>
    <property type="match status" value="1"/>
</dbReference>
<dbReference type="SUPFAM" id="SSF49464">
    <property type="entry name" value="Carboxypeptidase regulatory domain-like"/>
    <property type="match status" value="1"/>
</dbReference>
<dbReference type="Pfam" id="PF13715">
    <property type="entry name" value="CarbopepD_reg_2"/>
    <property type="match status" value="1"/>
</dbReference>
<dbReference type="InterPro" id="IPR039426">
    <property type="entry name" value="TonB-dep_rcpt-like"/>
</dbReference>
<proteinExistence type="inferred from homology"/>
<keyword evidence="1" id="KW-0813">Transport</keyword>
<dbReference type="FunFam" id="2.170.130.10:FF:000003">
    <property type="entry name" value="SusC/RagA family TonB-linked outer membrane protein"/>
    <property type="match status" value="1"/>
</dbReference>
<name>A0A1H3Z793_9BACT</name>
<gene>
    <name evidence="4" type="ORF">SAMN05444145_102104</name>
</gene>
<evidence type="ECO:0000259" key="3">
    <source>
        <dbReference type="Pfam" id="PF07715"/>
    </source>
</evidence>
<keyword evidence="1" id="KW-0998">Cell outer membrane</keyword>
<protein>
    <submittedName>
        <fullName evidence="4">TonB-linked outer membrane protein, SusC/RagA family</fullName>
    </submittedName>
</protein>
<dbReference type="InterPro" id="IPR037066">
    <property type="entry name" value="Plug_dom_sf"/>
</dbReference>
<dbReference type="STRING" id="1033731.SAMN05444145_102104"/>
<evidence type="ECO:0000256" key="2">
    <source>
        <dbReference type="SAM" id="MobiDB-lite"/>
    </source>
</evidence>
<dbReference type="EMBL" id="FNRI01000002">
    <property type="protein sequence ID" value="SEA19244.1"/>
    <property type="molecule type" value="Genomic_DNA"/>
</dbReference>
<dbReference type="InterPro" id="IPR008969">
    <property type="entry name" value="CarboxyPept-like_regulatory"/>
</dbReference>
<organism evidence="4 5">
    <name type="scientific">Alistipes timonensis JC136</name>
    <dbReference type="NCBI Taxonomy" id="1033731"/>
    <lineage>
        <taxon>Bacteria</taxon>
        <taxon>Pseudomonadati</taxon>
        <taxon>Bacteroidota</taxon>
        <taxon>Bacteroidia</taxon>
        <taxon>Bacteroidales</taxon>
        <taxon>Rikenellaceae</taxon>
        <taxon>Alistipes</taxon>
    </lineage>
</organism>
<feature type="domain" description="TonB-dependent receptor plug" evidence="3">
    <location>
        <begin position="131"/>
        <end position="237"/>
    </location>
</feature>
<keyword evidence="1" id="KW-0812">Transmembrane</keyword>
<accession>A0A1H3Z793</accession>
<dbReference type="Proteomes" id="UP000183253">
    <property type="component" value="Unassembled WGS sequence"/>
</dbReference>